<feature type="domain" description="Spore coat protein U/FanG" evidence="2">
    <location>
        <begin position="36"/>
        <end position="163"/>
    </location>
</feature>
<dbReference type="PANTHER" id="PTHR37089">
    <property type="entry name" value="PROTEIN U-RELATED"/>
    <property type="match status" value="1"/>
</dbReference>
<keyword evidence="4" id="KW-1185">Reference proteome</keyword>
<keyword evidence="1" id="KW-1133">Transmembrane helix</keyword>
<name>A8PP76_9COXI</name>
<keyword evidence="1" id="KW-0472">Membrane</keyword>
<feature type="transmembrane region" description="Helical" evidence="1">
    <location>
        <begin position="12"/>
        <end position="29"/>
    </location>
</feature>
<evidence type="ECO:0000256" key="1">
    <source>
        <dbReference type="SAM" id="Phobius"/>
    </source>
</evidence>
<dbReference type="PROSITE" id="PS51257">
    <property type="entry name" value="PROKAR_LIPOPROTEIN"/>
    <property type="match status" value="1"/>
</dbReference>
<comment type="caution">
    <text evidence="3">The sequence shown here is derived from an EMBL/GenBank/DDBJ whole genome shotgun (WGS) entry which is preliminary data.</text>
</comment>
<sequence length="167" mass="17726">MLLKQCKQTGFYVIILFFYNFYSCSAYAACTGLGCSCSVGTQAVAFGSYVTTSPTPKTANGNVAVTCSALVIYSVSYVIRLAKGNSATYTPRFMNSLGVHLNYNLYTTAAFTSIWGDATGGTVSVSDSYTSIGLSTTRNYTVFGRVPALQPVGPGTYTDSVLVSVTY</sequence>
<dbReference type="AlphaFoldDB" id="A8PP76"/>
<dbReference type="Proteomes" id="UP000054075">
    <property type="component" value="Unassembled WGS sequence"/>
</dbReference>
<dbReference type="STRING" id="59196.RICGR_1221"/>
<dbReference type="InterPro" id="IPR007893">
    <property type="entry name" value="Spore_coat_U/FanG"/>
</dbReference>
<dbReference type="EMBL" id="AAQJ02000001">
    <property type="protein sequence ID" value="EDP45946.1"/>
    <property type="molecule type" value="Genomic_DNA"/>
</dbReference>
<gene>
    <name evidence="3" type="ORF">RICGR_1221</name>
</gene>
<accession>A8PP76</accession>
<proteinExistence type="predicted"/>
<protein>
    <submittedName>
        <fullName evidence="3">Spore coat protein</fullName>
    </submittedName>
</protein>
<reference evidence="3" key="1">
    <citation type="submission" date="2006-04" db="EMBL/GenBank/DDBJ databases">
        <authorList>
            <person name="Seshadri R."/>
            <person name="Federici B.A."/>
        </authorList>
    </citation>
    <scope>NUCLEOTIDE SEQUENCE [LARGE SCALE GENOMIC DNA]</scope>
</reference>
<dbReference type="RefSeq" id="WP_006034934.1">
    <property type="nucleotide sequence ID" value="NZ_AAQJ02000001.1"/>
</dbReference>
<dbReference type="PANTHER" id="PTHR37089:SF3">
    <property type="entry name" value="EXPORTED PROTEIN"/>
    <property type="match status" value="1"/>
</dbReference>
<organism evidence="3 4">
    <name type="scientific">Rickettsiella grylli</name>
    <dbReference type="NCBI Taxonomy" id="59196"/>
    <lineage>
        <taxon>Bacteria</taxon>
        <taxon>Pseudomonadati</taxon>
        <taxon>Pseudomonadota</taxon>
        <taxon>Gammaproteobacteria</taxon>
        <taxon>Legionellales</taxon>
        <taxon>Coxiellaceae</taxon>
        <taxon>Rickettsiella</taxon>
    </lineage>
</organism>
<evidence type="ECO:0000259" key="2">
    <source>
        <dbReference type="Pfam" id="PF05229"/>
    </source>
</evidence>
<dbReference type="SMART" id="SM00972">
    <property type="entry name" value="SCPU"/>
    <property type="match status" value="1"/>
</dbReference>
<keyword evidence="1" id="KW-0812">Transmembrane</keyword>
<reference evidence="3" key="2">
    <citation type="submission" date="2007-10" db="EMBL/GenBank/DDBJ databases">
        <authorList>
            <person name="Myers G.S."/>
        </authorList>
    </citation>
    <scope>NUCLEOTIDE SEQUENCE [LARGE SCALE GENOMIC DNA]</scope>
</reference>
<dbReference type="eggNOG" id="COG5430">
    <property type="taxonomic scope" value="Bacteria"/>
</dbReference>
<evidence type="ECO:0000313" key="4">
    <source>
        <dbReference type="Proteomes" id="UP000054075"/>
    </source>
</evidence>
<dbReference type="Pfam" id="PF05229">
    <property type="entry name" value="SCPU"/>
    <property type="match status" value="1"/>
</dbReference>
<dbReference type="InterPro" id="IPR053167">
    <property type="entry name" value="Spore_coat_component"/>
</dbReference>
<evidence type="ECO:0000313" key="3">
    <source>
        <dbReference type="EMBL" id="EDP45946.1"/>
    </source>
</evidence>